<evidence type="ECO:0000313" key="3">
    <source>
        <dbReference type="Proteomes" id="UP000325536"/>
    </source>
</evidence>
<dbReference type="AlphaFoldDB" id="A0A5P3MQK8"/>
<organism evidence="2 3">
    <name type="scientific">Neisseria animalis</name>
    <dbReference type="NCBI Taxonomy" id="492"/>
    <lineage>
        <taxon>Bacteria</taxon>
        <taxon>Pseudomonadati</taxon>
        <taxon>Pseudomonadota</taxon>
        <taxon>Betaproteobacteria</taxon>
        <taxon>Neisseriales</taxon>
        <taxon>Neisseriaceae</taxon>
        <taxon>Neisseria</taxon>
    </lineage>
</organism>
<keyword evidence="1" id="KW-0472">Membrane</keyword>
<feature type="transmembrane region" description="Helical" evidence="1">
    <location>
        <begin position="129"/>
        <end position="145"/>
    </location>
</feature>
<evidence type="ECO:0008006" key="4">
    <source>
        <dbReference type="Google" id="ProtNLM"/>
    </source>
</evidence>
<feature type="transmembrane region" description="Helical" evidence="1">
    <location>
        <begin position="61"/>
        <end position="82"/>
    </location>
</feature>
<keyword evidence="1" id="KW-0812">Transmembrane</keyword>
<feature type="transmembrane region" description="Helical" evidence="1">
    <location>
        <begin position="94"/>
        <end position="117"/>
    </location>
</feature>
<sequence>MNVNEQHPYRAFTLAAALFALPLAMLLFETVTVWLRKQSGLWLERTTEGITPSANWTDGTVWFVITVLALFALLLGGGLGKLARNKMMRRRFRYILFLCGAAACAASFLAAVLLGVLGEAALGGHAQTAVFYYTAAIGMLAALLLPKQLTRAPEQTITFHKPKR</sequence>
<keyword evidence="1" id="KW-1133">Transmembrane helix</keyword>
<dbReference type="EMBL" id="CP031699">
    <property type="protein sequence ID" value="QEY23808.1"/>
    <property type="molecule type" value="Genomic_DNA"/>
</dbReference>
<reference evidence="2 3" key="1">
    <citation type="submission" date="2018-08" db="EMBL/GenBank/DDBJ databases">
        <title>Neisseria animalis ATCC 49930 complete genome.</title>
        <authorList>
            <person name="Veseli I.A."/>
            <person name="Mascarenhas dos Santos A.C."/>
            <person name="Buttler R."/>
            <person name="Pombert J.-F."/>
        </authorList>
    </citation>
    <scope>NUCLEOTIDE SEQUENCE [LARGE SCALE GENOMIC DNA]</scope>
    <source>
        <strain evidence="2 3">ATCC 49930</strain>
    </source>
</reference>
<accession>A0A5P3MQK8</accession>
<dbReference type="OrthoDB" id="8607303at2"/>
<name>A0A5P3MQK8_NEIAN</name>
<dbReference type="Proteomes" id="UP000325536">
    <property type="component" value="Chromosome"/>
</dbReference>
<dbReference type="RefSeq" id="WP_123796252.1">
    <property type="nucleotide sequence ID" value="NZ_CP031699.1"/>
</dbReference>
<keyword evidence="3" id="KW-1185">Reference proteome</keyword>
<evidence type="ECO:0000313" key="2">
    <source>
        <dbReference type="EMBL" id="QEY23808.1"/>
    </source>
</evidence>
<protein>
    <recommendedName>
        <fullName evidence="4">Integral membrane protein</fullName>
    </recommendedName>
</protein>
<feature type="transmembrane region" description="Helical" evidence="1">
    <location>
        <begin position="12"/>
        <end position="35"/>
    </location>
</feature>
<evidence type="ECO:0000256" key="1">
    <source>
        <dbReference type="SAM" id="Phobius"/>
    </source>
</evidence>
<gene>
    <name evidence="2" type="ORF">D0T90_04235</name>
</gene>
<proteinExistence type="predicted"/>
<dbReference type="KEGG" id="naq:D0T90_04235"/>